<accession>A0AAE1FYZ6</accession>
<evidence type="ECO:0000313" key="2">
    <source>
        <dbReference type="EMBL" id="KAK3883257.1"/>
    </source>
</evidence>
<protein>
    <submittedName>
        <fullName evidence="2">Uncharacterized protein</fullName>
    </submittedName>
</protein>
<dbReference type="AlphaFoldDB" id="A0AAE1FYZ6"/>
<name>A0AAE1FYZ6_PETCI</name>
<evidence type="ECO:0000256" key="1">
    <source>
        <dbReference type="SAM" id="MobiDB-lite"/>
    </source>
</evidence>
<gene>
    <name evidence="2" type="ORF">Pcinc_012429</name>
</gene>
<comment type="caution">
    <text evidence="2">The sequence shown here is derived from an EMBL/GenBank/DDBJ whole genome shotgun (WGS) entry which is preliminary data.</text>
</comment>
<keyword evidence="3" id="KW-1185">Reference proteome</keyword>
<feature type="compositionally biased region" description="Basic and acidic residues" evidence="1">
    <location>
        <begin position="10"/>
        <end position="19"/>
    </location>
</feature>
<feature type="compositionally biased region" description="Polar residues" evidence="1">
    <location>
        <begin position="26"/>
        <end position="35"/>
    </location>
</feature>
<dbReference type="Proteomes" id="UP001286313">
    <property type="component" value="Unassembled WGS sequence"/>
</dbReference>
<feature type="region of interest" description="Disordered" evidence="1">
    <location>
        <begin position="1"/>
        <end position="103"/>
    </location>
</feature>
<reference evidence="2" key="1">
    <citation type="submission" date="2023-10" db="EMBL/GenBank/DDBJ databases">
        <title>Genome assemblies of two species of porcelain crab, Petrolisthes cinctipes and Petrolisthes manimaculis (Anomura: Porcellanidae).</title>
        <authorList>
            <person name="Angst P."/>
        </authorList>
    </citation>
    <scope>NUCLEOTIDE SEQUENCE</scope>
    <source>
        <strain evidence="2">PB745_01</strain>
        <tissue evidence="2">Gill</tissue>
    </source>
</reference>
<sequence>MEQITEWEECGCKEERDNRQAPPHTHQVSRQTSNFDYVGGGCQTGDSGVSPTRTQKLKGGGGGSTRRQHAATGDPLPYTPSLYPITKFKSPTSHTRTLRQMRA</sequence>
<evidence type="ECO:0000313" key="3">
    <source>
        <dbReference type="Proteomes" id="UP001286313"/>
    </source>
</evidence>
<feature type="compositionally biased region" description="Polar residues" evidence="1">
    <location>
        <begin position="44"/>
        <end position="54"/>
    </location>
</feature>
<organism evidence="2 3">
    <name type="scientific">Petrolisthes cinctipes</name>
    <name type="common">Flat porcelain crab</name>
    <dbReference type="NCBI Taxonomy" id="88211"/>
    <lineage>
        <taxon>Eukaryota</taxon>
        <taxon>Metazoa</taxon>
        <taxon>Ecdysozoa</taxon>
        <taxon>Arthropoda</taxon>
        <taxon>Crustacea</taxon>
        <taxon>Multicrustacea</taxon>
        <taxon>Malacostraca</taxon>
        <taxon>Eumalacostraca</taxon>
        <taxon>Eucarida</taxon>
        <taxon>Decapoda</taxon>
        <taxon>Pleocyemata</taxon>
        <taxon>Anomura</taxon>
        <taxon>Galatheoidea</taxon>
        <taxon>Porcellanidae</taxon>
        <taxon>Petrolisthes</taxon>
    </lineage>
</organism>
<proteinExistence type="predicted"/>
<dbReference type="EMBL" id="JAWQEG010001001">
    <property type="protein sequence ID" value="KAK3883257.1"/>
    <property type="molecule type" value="Genomic_DNA"/>
</dbReference>